<protein>
    <recommendedName>
        <fullName evidence="4">DUF4405 domain-containing protein</fullName>
    </recommendedName>
</protein>
<reference evidence="2 3" key="1">
    <citation type="journal article" date="2017" name="BMC Genomics">
        <title>Genomic analysis of methanogenic archaea reveals a shift towards energy conservation.</title>
        <authorList>
            <person name="Gilmore S.P."/>
            <person name="Henske J.K."/>
            <person name="Sexton J.A."/>
            <person name="Solomon K.V."/>
            <person name="Seppala S."/>
            <person name="Yoo J.I."/>
            <person name="Huyett L.M."/>
            <person name="Pressman A."/>
            <person name="Cogan J.Z."/>
            <person name="Kivenson V."/>
            <person name="Peng X."/>
            <person name="Tan Y."/>
            <person name="Valentine D.L."/>
            <person name="O'Malley M.A."/>
        </authorList>
    </citation>
    <scope>NUCLEOTIDE SEQUENCE [LARGE SCALE GENOMIC DNA]</scope>
    <source>
        <strain evidence="2 3">M.o.H.</strain>
    </source>
</reference>
<keyword evidence="1" id="KW-0472">Membrane</keyword>
<evidence type="ECO:0008006" key="4">
    <source>
        <dbReference type="Google" id="ProtNLM"/>
    </source>
</evidence>
<feature type="transmembrane region" description="Helical" evidence="1">
    <location>
        <begin position="45"/>
        <end position="63"/>
    </location>
</feature>
<name>A0A2A2H338_METBR</name>
<sequence length="144" mass="16409">MKKILIILLLIAFLTPAAAYAQNSDQSSSQGSVSGGEAYNPDYNVLPIALALIMLYLISYLLYDSKILRKVRYKQMWSIVLVGSMLISGITGIILVLITDYGVRFNFNFNLLFWHVETGIIMAVVLFFHIHIHRNKFKRILKAR</sequence>
<feature type="transmembrane region" description="Helical" evidence="1">
    <location>
        <begin position="75"/>
        <end position="99"/>
    </location>
</feature>
<organism evidence="2 3">
    <name type="scientific">Methanobacterium bryantii</name>
    <dbReference type="NCBI Taxonomy" id="2161"/>
    <lineage>
        <taxon>Archaea</taxon>
        <taxon>Methanobacteriati</taxon>
        <taxon>Methanobacteriota</taxon>
        <taxon>Methanomada group</taxon>
        <taxon>Methanobacteria</taxon>
        <taxon>Methanobacteriales</taxon>
        <taxon>Methanobacteriaceae</taxon>
        <taxon>Methanobacterium</taxon>
    </lineage>
</organism>
<accession>A0A2A2H338</accession>
<dbReference type="RefSeq" id="WP_069583148.1">
    <property type="nucleotide sequence ID" value="NZ_LMVM01000037.1"/>
</dbReference>
<evidence type="ECO:0000313" key="2">
    <source>
        <dbReference type="EMBL" id="PAV03720.1"/>
    </source>
</evidence>
<evidence type="ECO:0000313" key="3">
    <source>
        <dbReference type="Proteomes" id="UP000217784"/>
    </source>
</evidence>
<comment type="caution">
    <text evidence="2">The sequence shown here is derived from an EMBL/GenBank/DDBJ whole genome shotgun (WGS) entry which is preliminary data.</text>
</comment>
<dbReference type="OrthoDB" id="69609at2157"/>
<keyword evidence="1" id="KW-1133">Transmembrane helix</keyword>
<keyword evidence="3" id="KW-1185">Reference proteome</keyword>
<evidence type="ECO:0000256" key="1">
    <source>
        <dbReference type="SAM" id="Phobius"/>
    </source>
</evidence>
<feature type="transmembrane region" description="Helical" evidence="1">
    <location>
        <begin position="111"/>
        <end position="132"/>
    </location>
</feature>
<dbReference type="Proteomes" id="UP000217784">
    <property type="component" value="Unassembled WGS sequence"/>
</dbReference>
<keyword evidence="1" id="KW-0812">Transmembrane</keyword>
<dbReference type="AlphaFoldDB" id="A0A2A2H338"/>
<gene>
    <name evidence="2" type="ORF">ASJ80_01795</name>
</gene>
<proteinExistence type="predicted"/>
<dbReference type="EMBL" id="LMVM01000037">
    <property type="protein sequence ID" value="PAV03720.1"/>
    <property type="molecule type" value="Genomic_DNA"/>
</dbReference>